<evidence type="ECO:0000313" key="5">
    <source>
        <dbReference type="EMBL" id="MFD0961038.1"/>
    </source>
</evidence>
<dbReference type="SUPFAM" id="SSF46785">
    <property type="entry name" value="Winged helix' DNA-binding domain"/>
    <property type="match status" value="1"/>
</dbReference>
<accession>A0ABW3HU29</accession>
<dbReference type="Gene3D" id="1.10.10.10">
    <property type="entry name" value="Winged helix-like DNA-binding domain superfamily/Winged helix DNA-binding domain"/>
    <property type="match status" value="1"/>
</dbReference>
<organism evidence="5 6">
    <name type="scientific">Paenibacillus chungangensis</name>
    <dbReference type="NCBI Taxonomy" id="696535"/>
    <lineage>
        <taxon>Bacteria</taxon>
        <taxon>Bacillati</taxon>
        <taxon>Bacillota</taxon>
        <taxon>Bacilli</taxon>
        <taxon>Bacillales</taxon>
        <taxon>Paenibacillaceae</taxon>
        <taxon>Paenibacillus</taxon>
    </lineage>
</organism>
<dbReference type="InterPro" id="IPR014036">
    <property type="entry name" value="DeoR-like_C"/>
</dbReference>
<name>A0ABW3HU29_9BACL</name>
<keyword evidence="1" id="KW-0805">Transcription regulation</keyword>
<evidence type="ECO:0000256" key="3">
    <source>
        <dbReference type="ARBA" id="ARBA00023163"/>
    </source>
</evidence>
<evidence type="ECO:0000256" key="1">
    <source>
        <dbReference type="ARBA" id="ARBA00023015"/>
    </source>
</evidence>
<evidence type="ECO:0000256" key="2">
    <source>
        <dbReference type="ARBA" id="ARBA00023125"/>
    </source>
</evidence>
<dbReference type="InterPro" id="IPR050313">
    <property type="entry name" value="Carb_Metab_HTH_regulators"/>
</dbReference>
<feature type="domain" description="HTH deoR-type" evidence="4">
    <location>
        <begin position="3"/>
        <end position="58"/>
    </location>
</feature>
<evidence type="ECO:0000313" key="6">
    <source>
        <dbReference type="Proteomes" id="UP001596989"/>
    </source>
</evidence>
<evidence type="ECO:0000259" key="4">
    <source>
        <dbReference type="PROSITE" id="PS51000"/>
    </source>
</evidence>
<keyword evidence="3" id="KW-0804">Transcription</keyword>
<dbReference type="Pfam" id="PF00455">
    <property type="entry name" value="DeoRC"/>
    <property type="match status" value="1"/>
</dbReference>
<dbReference type="EMBL" id="JBHTJZ010000029">
    <property type="protein sequence ID" value="MFD0961038.1"/>
    <property type="molecule type" value="Genomic_DNA"/>
</dbReference>
<dbReference type="PANTHER" id="PTHR30363">
    <property type="entry name" value="HTH-TYPE TRANSCRIPTIONAL REGULATOR SRLR-RELATED"/>
    <property type="match status" value="1"/>
</dbReference>
<dbReference type="PROSITE" id="PS00894">
    <property type="entry name" value="HTH_DEOR_1"/>
    <property type="match status" value="1"/>
</dbReference>
<comment type="caution">
    <text evidence="5">The sequence shown here is derived from an EMBL/GenBank/DDBJ whole genome shotgun (WGS) entry which is preliminary data.</text>
</comment>
<dbReference type="Gene3D" id="3.40.50.1360">
    <property type="match status" value="1"/>
</dbReference>
<dbReference type="InterPro" id="IPR037171">
    <property type="entry name" value="NagB/RpiA_transferase-like"/>
</dbReference>
<gene>
    <name evidence="5" type="ORF">ACFQ2I_16815</name>
</gene>
<dbReference type="Pfam" id="PF08220">
    <property type="entry name" value="HTH_DeoR"/>
    <property type="match status" value="1"/>
</dbReference>
<sequence length="258" mass="29353">MFQEERLTLILQYLQEKQRIEVDEICGLLGISRDTARRDIIKLEQQGVIVRTRGGAILPPVSKVIPGYEQRMELDAPLKDSIGQLAATLIHDSDYLYVDASTTVRHTIKHMTSKNNCVVTNSLHTAEALTRKDDVHIHMLGGIMSNEHRFVYGPRAIQMLDDYRIEKAFLGACGIASDGLSTSFEDECYLIRHVIHMAEQVILVTDHSKFGKKLFHKVADLSDIDIIVTNQEPDKQLREHLHANEIDIMIAREQDRID</sequence>
<dbReference type="SUPFAM" id="SSF100950">
    <property type="entry name" value="NagB/RpiA/CoA transferase-like"/>
    <property type="match status" value="1"/>
</dbReference>
<dbReference type="Proteomes" id="UP001596989">
    <property type="component" value="Unassembled WGS sequence"/>
</dbReference>
<dbReference type="SMART" id="SM00420">
    <property type="entry name" value="HTH_DEOR"/>
    <property type="match status" value="1"/>
</dbReference>
<dbReference type="InterPro" id="IPR001034">
    <property type="entry name" value="DeoR_HTH"/>
</dbReference>
<dbReference type="InterPro" id="IPR018356">
    <property type="entry name" value="Tscrpt_reg_HTH_DeoR_CS"/>
</dbReference>
<dbReference type="InterPro" id="IPR036390">
    <property type="entry name" value="WH_DNA-bd_sf"/>
</dbReference>
<reference evidence="6" key="1">
    <citation type="journal article" date="2019" name="Int. J. Syst. Evol. Microbiol.">
        <title>The Global Catalogue of Microorganisms (GCM) 10K type strain sequencing project: providing services to taxonomists for standard genome sequencing and annotation.</title>
        <authorList>
            <consortium name="The Broad Institute Genomics Platform"/>
            <consortium name="The Broad Institute Genome Sequencing Center for Infectious Disease"/>
            <person name="Wu L."/>
            <person name="Ma J."/>
        </authorList>
    </citation>
    <scope>NUCLEOTIDE SEQUENCE [LARGE SCALE GENOMIC DNA]</scope>
    <source>
        <strain evidence="6">CCUG 59129</strain>
    </source>
</reference>
<dbReference type="SMART" id="SM01134">
    <property type="entry name" value="DeoRC"/>
    <property type="match status" value="1"/>
</dbReference>
<dbReference type="GO" id="GO:0003677">
    <property type="term" value="F:DNA binding"/>
    <property type="evidence" value="ECO:0007669"/>
    <property type="project" value="UniProtKB-KW"/>
</dbReference>
<dbReference type="PROSITE" id="PS51000">
    <property type="entry name" value="HTH_DEOR_2"/>
    <property type="match status" value="1"/>
</dbReference>
<keyword evidence="6" id="KW-1185">Reference proteome</keyword>
<dbReference type="RefSeq" id="WP_377566222.1">
    <property type="nucleotide sequence ID" value="NZ_JBHTJZ010000029.1"/>
</dbReference>
<dbReference type="PRINTS" id="PR00037">
    <property type="entry name" value="HTHLACR"/>
</dbReference>
<proteinExistence type="predicted"/>
<protein>
    <submittedName>
        <fullName evidence="5">DeoR/GlpR family DNA-binding transcription regulator</fullName>
    </submittedName>
</protein>
<keyword evidence="2 5" id="KW-0238">DNA-binding</keyword>
<dbReference type="InterPro" id="IPR036388">
    <property type="entry name" value="WH-like_DNA-bd_sf"/>
</dbReference>
<dbReference type="PANTHER" id="PTHR30363:SF51">
    <property type="entry name" value="HTH-TYPE TRANSCRIPTIONAL REPRESSOR GLCR"/>
    <property type="match status" value="1"/>
</dbReference>